<sequence length="34" mass="3779">MLNGKSIQTISNPQKKGPKIGASPHEMPDRFRTN</sequence>
<evidence type="ECO:0000313" key="2">
    <source>
        <dbReference type="EMBL" id="JAD44538.1"/>
    </source>
</evidence>
<dbReference type="EMBL" id="GBRH01253357">
    <property type="protein sequence ID" value="JAD44538.1"/>
    <property type="molecule type" value="Transcribed_RNA"/>
</dbReference>
<proteinExistence type="predicted"/>
<organism evidence="2">
    <name type="scientific">Arundo donax</name>
    <name type="common">Giant reed</name>
    <name type="synonym">Donax arundinaceus</name>
    <dbReference type="NCBI Taxonomy" id="35708"/>
    <lineage>
        <taxon>Eukaryota</taxon>
        <taxon>Viridiplantae</taxon>
        <taxon>Streptophyta</taxon>
        <taxon>Embryophyta</taxon>
        <taxon>Tracheophyta</taxon>
        <taxon>Spermatophyta</taxon>
        <taxon>Magnoliopsida</taxon>
        <taxon>Liliopsida</taxon>
        <taxon>Poales</taxon>
        <taxon>Poaceae</taxon>
        <taxon>PACMAD clade</taxon>
        <taxon>Arundinoideae</taxon>
        <taxon>Arundineae</taxon>
        <taxon>Arundo</taxon>
    </lineage>
</organism>
<feature type="region of interest" description="Disordered" evidence="1">
    <location>
        <begin position="1"/>
        <end position="34"/>
    </location>
</feature>
<name>A0A0A9A3K7_ARUDO</name>
<reference evidence="2" key="2">
    <citation type="journal article" date="2015" name="Data Brief">
        <title>Shoot transcriptome of the giant reed, Arundo donax.</title>
        <authorList>
            <person name="Barrero R.A."/>
            <person name="Guerrero F.D."/>
            <person name="Moolhuijzen P."/>
            <person name="Goolsby J.A."/>
            <person name="Tidwell J."/>
            <person name="Bellgard S.E."/>
            <person name="Bellgard M.I."/>
        </authorList>
    </citation>
    <scope>NUCLEOTIDE SEQUENCE</scope>
    <source>
        <tissue evidence="2">Shoot tissue taken approximately 20 cm above the soil surface</tissue>
    </source>
</reference>
<reference evidence="2" key="1">
    <citation type="submission" date="2014-09" db="EMBL/GenBank/DDBJ databases">
        <authorList>
            <person name="Magalhaes I.L.F."/>
            <person name="Oliveira U."/>
            <person name="Santos F.R."/>
            <person name="Vidigal T.H.D.A."/>
            <person name="Brescovit A.D."/>
            <person name="Santos A.J."/>
        </authorList>
    </citation>
    <scope>NUCLEOTIDE SEQUENCE</scope>
    <source>
        <tissue evidence="2">Shoot tissue taken approximately 20 cm above the soil surface</tissue>
    </source>
</reference>
<protein>
    <submittedName>
        <fullName evidence="2">Uncharacterized protein</fullName>
    </submittedName>
</protein>
<accession>A0A0A9A3K7</accession>
<dbReference type="AlphaFoldDB" id="A0A0A9A3K7"/>
<feature type="compositionally biased region" description="Polar residues" evidence="1">
    <location>
        <begin position="1"/>
        <end position="14"/>
    </location>
</feature>
<evidence type="ECO:0000256" key="1">
    <source>
        <dbReference type="SAM" id="MobiDB-lite"/>
    </source>
</evidence>